<accession>A0A810KZG9</accession>
<dbReference type="PIRSF" id="PIRSF006060">
    <property type="entry name" value="AA_transporter"/>
    <property type="match status" value="1"/>
</dbReference>
<feature type="transmembrane region" description="Helical" evidence="6">
    <location>
        <begin position="455"/>
        <end position="473"/>
    </location>
</feature>
<evidence type="ECO:0000256" key="4">
    <source>
        <dbReference type="ARBA" id="ARBA00022989"/>
    </source>
</evidence>
<keyword evidence="3 6" id="KW-0812">Transmembrane</keyword>
<feature type="transmembrane region" description="Helical" evidence="6">
    <location>
        <begin position="430"/>
        <end position="449"/>
    </location>
</feature>
<evidence type="ECO:0000256" key="6">
    <source>
        <dbReference type="SAM" id="Phobius"/>
    </source>
</evidence>
<dbReference type="AlphaFoldDB" id="A0A810KZG9"/>
<dbReference type="GO" id="GO:0015171">
    <property type="term" value="F:amino acid transmembrane transporter activity"/>
    <property type="evidence" value="ECO:0007669"/>
    <property type="project" value="TreeGrafter"/>
</dbReference>
<dbReference type="GO" id="GO:0016020">
    <property type="term" value="C:membrane"/>
    <property type="evidence" value="ECO:0007669"/>
    <property type="project" value="UniProtKB-SubCell"/>
</dbReference>
<dbReference type="PANTHER" id="PTHR43243">
    <property type="entry name" value="INNER MEMBRANE TRANSPORTER YGJI-RELATED"/>
    <property type="match status" value="1"/>
</dbReference>
<feature type="transmembrane region" description="Helical" evidence="6">
    <location>
        <begin position="319"/>
        <end position="350"/>
    </location>
</feature>
<dbReference type="Gene3D" id="1.20.1740.10">
    <property type="entry name" value="Amino acid/polyamine transporter I"/>
    <property type="match status" value="1"/>
</dbReference>
<dbReference type="KEGG" id="aser:Asera_26320"/>
<feature type="transmembrane region" description="Helical" evidence="6">
    <location>
        <begin position="60"/>
        <end position="85"/>
    </location>
</feature>
<keyword evidence="4 6" id="KW-1133">Transmembrane helix</keyword>
<protein>
    <submittedName>
        <fullName evidence="7">Amino acid permease</fullName>
    </submittedName>
</protein>
<feature type="transmembrane region" description="Helical" evidence="6">
    <location>
        <begin position="106"/>
        <end position="130"/>
    </location>
</feature>
<dbReference type="EMBL" id="AP023354">
    <property type="protein sequence ID" value="BCJ28524.1"/>
    <property type="molecule type" value="Genomic_DNA"/>
</dbReference>
<sequence length="482" mass="50158">MTEILRKKPLEAVLSQDSGDAPTGRLRKRLGRLDLIGFGVGIVIGTGIFTLTGVEAKQHAGPGVVLSFVIAGVVALLAAMCYAELASSVPTAGSAYTYAYATIGELVAWIIGWDLILEFILGASVVSRGWSGYLQNLFGLPTELFGERSVVNLGSMAITAALGVVAAVGIKESARVTNTLVVVKVAICLFVVVAGAFFVRGGNLTPFVPPSAPASEVATGAGQPLVQVLSGAAPSAFGFAGVLTAAAVVFFAYTGFEAVANLSEEAKRPAKDMAWGLLGTLVAATVLYVGVSLVLAGMVDYRHIDAGSPISSAFDSVGARWAGVLVSIAAVCGLTSVILVELVGIGRVGFAMGRDGLLPSPIARLHPRFGTPVRVTIIATVLIMVIGGLLPLTALADLVSVGALFAFLLVSIAVPVLRRRRPELPRAFRVPLSPVLPIVSALACLYLMLNLSVATWLRFLVWLVVGLAIYVGYGRRHARLRA</sequence>
<proteinExistence type="predicted"/>
<organism evidence="7 8">
    <name type="scientific">Actinocatenispora sera</name>
    <dbReference type="NCBI Taxonomy" id="390989"/>
    <lineage>
        <taxon>Bacteria</taxon>
        <taxon>Bacillati</taxon>
        <taxon>Actinomycetota</taxon>
        <taxon>Actinomycetes</taxon>
        <taxon>Micromonosporales</taxon>
        <taxon>Micromonosporaceae</taxon>
        <taxon>Actinocatenispora</taxon>
    </lineage>
</organism>
<feature type="transmembrane region" description="Helical" evidence="6">
    <location>
        <begin position="274"/>
        <end position="299"/>
    </location>
</feature>
<dbReference type="InterPro" id="IPR002293">
    <property type="entry name" value="AA/rel_permease1"/>
</dbReference>
<dbReference type="PANTHER" id="PTHR43243:SF4">
    <property type="entry name" value="CATIONIC AMINO ACID TRANSPORTER 4"/>
    <property type="match status" value="1"/>
</dbReference>
<dbReference type="Proteomes" id="UP000680750">
    <property type="component" value="Chromosome"/>
</dbReference>
<keyword evidence="2" id="KW-0813">Transport</keyword>
<dbReference type="RefSeq" id="WP_244843859.1">
    <property type="nucleotide sequence ID" value="NZ_AP023354.1"/>
</dbReference>
<feature type="transmembrane region" description="Helical" evidence="6">
    <location>
        <begin position="232"/>
        <end position="253"/>
    </location>
</feature>
<evidence type="ECO:0000256" key="1">
    <source>
        <dbReference type="ARBA" id="ARBA00004141"/>
    </source>
</evidence>
<keyword evidence="8" id="KW-1185">Reference proteome</keyword>
<evidence type="ECO:0000313" key="7">
    <source>
        <dbReference type="EMBL" id="BCJ28524.1"/>
    </source>
</evidence>
<dbReference type="Pfam" id="PF13520">
    <property type="entry name" value="AA_permease_2"/>
    <property type="match status" value="1"/>
</dbReference>
<evidence type="ECO:0000256" key="5">
    <source>
        <dbReference type="ARBA" id="ARBA00023136"/>
    </source>
</evidence>
<evidence type="ECO:0000313" key="8">
    <source>
        <dbReference type="Proteomes" id="UP000680750"/>
    </source>
</evidence>
<reference evidence="7" key="1">
    <citation type="submission" date="2020-08" db="EMBL/GenBank/DDBJ databases">
        <title>Whole genome shotgun sequence of Actinocatenispora sera NBRC 101916.</title>
        <authorList>
            <person name="Komaki H."/>
            <person name="Tamura T."/>
        </authorList>
    </citation>
    <scope>NUCLEOTIDE SEQUENCE</scope>
    <source>
        <strain evidence="7">NBRC 101916</strain>
    </source>
</reference>
<feature type="transmembrane region" description="Helical" evidence="6">
    <location>
        <begin position="181"/>
        <end position="199"/>
    </location>
</feature>
<keyword evidence="5 6" id="KW-0472">Membrane</keyword>
<gene>
    <name evidence="7" type="ORF">Asera_26320</name>
</gene>
<feature type="transmembrane region" description="Helical" evidence="6">
    <location>
        <begin position="371"/>
        <end position="392"/>
    </location>
</feature>
<feature type="transmembrane region" description="Helical" evidence="6">
    <location>
        <begin position="398"/>
        <end position="418"/>
    </location>
</feature>
<feature type="transmembrane region" description="Helical" evidence="6">
    <location>
        <begin position="35"/>
        <end position="54"/>
    </location>
</feature>
<evidence type="ECO:0000256" key="2">
    <source>
        <dbReference type="ARBA" id="ARBA00022448"/>
    </source>
</evidence>
<name>A0A810KZG9_9ACTN</name>
<comment type="subcellular location">
    <subcellularLocation>
        <location evidence="1">Membrane</location>
        <topology evidence="1">Multi-pass membrane protein</topology>
    </subcellularLocation>
</comment>
<feature type="transmembrane region" description="Helical" evidence="6">
    <location>
        <begin position="150"/>
        <end position="169"/>
    </location>
</feature>
<evidence type="ECO:0000256" key="3">
    <source>
        <dbReference type="ARBA" id="ARBA00022692"/>
    </source>
</evidence>